<dbReference type="Pfam" id="PF13365">
    <property type="entry name" value="Trypsin_2"/>
    <property type="match status" value="1"/>
</dbReference>
<organism evidence="2 3">
    <name type="scientific">Candidatus Nitronereus thalassa</name>
    <dbReference type="NCBI Taxonomy" id="3020898"/>
    <lineage>
        <taxon>Bacteria</taxon>
        <taxon>Pseudomonadati</taxon>
        <taxon>Nitrospirota</taxon>
        <taxon>Nitrospiria</taxon>
        <taxon>Nitrospirales</taxon>
        <taxon>Nitrospiraceae</taxon>
        <taxon>Candidatus Nitronereus</taxon>
    </lineage>
</organism>
<dbReference type="PANTHER" id="PTHR43019:SF23">
    <property type="entry name" value="PROTEASE DO-LIKE 5, CHLOROPLASTIC"/>
    <property type="match status" value="1"/>
</dbReference>
<dbReference type="EMBL" id="JAQOUE010000001">
    <property type="protein sequence ID" value="MDT7042691.1"/>
    <property type="molecule type" value="Genomic_DNA"/>
</dbReference>
<gene>
    <name evidence="2" type="ORF">PPG34_10040</name>
</gene>
<evidence type="ECO:0000256" key="1">
    <source>
        <dbReference type="SAM" id="MobiDB-lite"/>
    </source>
</evidence>
<name>A0ABU3K8H3_9BACT</name>
<dbReference type="Proteomes" id="UP001250932">
    <property type="component" value="Unassembled WGS sequence"/>
</dbReference>
<keyword evidence="2" id="KW-0378">Hydrolase</keyword>
<reference evidence="2 3" key="1">
    <citation type="journal article" date="2023" name="ISME J.">
        <title>Cultivation and genomic characterization of novel and ubiquitous marine nitrite-oxidizing bacteria from the Nitrospirales.</title>
        <authorList>
            <person name="Mueller A.J."/>
            <person name="Daebeler A."/>
            <person name="Herbold C.W."/>
            <person name="Kirkegaard R.H."/>
            <person name="Daims H."/>
        </authorList>
    </citation>
    <scope>NUCLEOTIDE SEQUENCE [LARGE SCALE GENOMIC DNA]</scope>
    <source>
        <strain evidence="2 3">EB</strain>
    </source>
</reference>
<protein>
    <submittedName>
        <fullName evidence="2">Serine protease</fullName>
    </submittedName>
</protein>
<dbReference type="SUPFAM" id="SSF50494">
    <property type="entry name" value="Trypsin-like serine proteases"/>
    <property type="match status" value="1"/>
</dbReference>
<keyword evidence="3" id="KW-1185">Reference proteome</keyword>
<dbReference type="Gene3D" id="2.40.10.10">
    <property type="entry name" value="Trypsin-like serine proteases"/>
    <property type="match status" value="2"/>
</dbReference>
<dbReference type="RefSeq" id="WP_313833132.1">
    <property type="nucleotide sequence ID" value="NZ_JAQOUE010000001.1"/>
</dbReference>
<evidence type="ECO:0000313" key="3">
    <source>
        <dbReference type="Proteomes" id="UP001250932"/>
    </source>
</evidence>
<dbReference type="PANTHER" id="PTHR43019">
    <property type="entry name" value="SERINE ENDOPROTEASE DEGS"/>
    <property type="match status" value="1"/>
</dbReference>
<keyword evidence="2" id="KW-0645">Protease</keyword>
<proteinExistence type="predicted"/>
<comment type="caution">
    <text evidence="2">The sequence shown here is derived from an EMBL/GenBank/DDBJ whole genome shotgun (WGS) entry which is preliminary data.</text>
</comment>
<evidence type="ECO:0000313" key="2">
    <source>
        <dbReference type="EMBL" id="MDT7042691.1"/>
    </source>
</evidence>
<feature type="region of interest" description="Disordered" evidence="1">
    <location>
        <begin position="223"/>
        <end position="246"/>
    </location>
</feature>
<dbReference type="GO" id="GO:0006508">
    <property type="term" value="P:proteolysis"/>
    <property type="evidence" value="ECO:0007669"/>
    <property type="project" value="UniProtKB-KW"/>
</dbReference>
<dbReference type="InterPro" id="IPR043504">
    <property type="entry name" value="Peptidase_S1_PA_chymotrypsin"/>
</dbReference>
<dbReference type="GO" id="GO:0008233">
    <property type="term" value="F:peptidase activity"/>
    <property type="evidence" value="ECO:0007669"/>
    <property type="project" value="UniProtKB-KW"/>
</dbReference>
<dbReference type="InterPro" id="IPR009003">
    <property type="entry name" value="Peptidase_S1_PA"/>
</dbReference>
<sequence length="372" mass="39472">MRFKNFFLPRFVISFFILFLLMDGWTWPPQASATPIQELKQGVVKITSTFGGKQRVGTGIIIKLDSDAAYIVTASHVIEGDPHPKVSFFSKPNRPVSAKVIGLEGGDQRGLGALLVEGTLPSDLQALPLNPFLRVSGGENVTLIGFPQIAGTSWAVTPGTIAGSSGRDLSFTAPADEGNSGGPLLMKGQVIGIITEVAGSFAHATPAIIAKFALESWGVKFPQSTPPNESKAGPIPSGPDHPEEPVIASTSPQGLDLTGTWRNVANPAISYSLDQDGSEITMEEFTLNMFGPVMTASGEGRLQGKTLTLTYVTAFQTGGKTVMTISEDGQTMSGTFTDLVSGVTLPLSLARQPNDEVPTNDLSQFDLFKQFQ</sequence>
<accession>A0ABU3K8H3</accession>